<proteinExistence type="predicted"/>
<evidence type="ECO:0000256" key="1">
    <source>
        <dbReference type="ARBA" id="ARBA00004370"/>
    </source>
</evidence>
<reference evidence="4 5" key="1">
    <citation type="submission" date="2019-04" db="EMBL/GenBank/DDBJ databases">
        <title>An improved genome assembly and genetic linkage map for asparagus bean, Vigna unguiculata ssp. sesquipedialis.</title>
        <authorList>
            <person name="Xia Q."/>
            <person name="Zhang R."/>
            <person name="Dong Y."/>
        </authorList>
    </citation>
    <scope>NUCLEOTIDE SEQUENCE [LARGE SCALE GENOMIC DNA]</scope>
    <source>
        <tissue evidence="4">Leaf</tissue>
    </source>
</reference>
<organism evidence="4 5">
    <name type="scientific">Vigna unguiculata</name>
    <name type="common">Cowpea</name>
    <dbReference type="NCBI Taxonomy" id="3917"/>
    <lineage>
        <taxon>Eukaryota</taxon>
        <taxon>Viridiplantae</taxon>
        <taxon>Streptophyta</taxon>
        <taxon>Embryophyta</taxon>
        <taxon>Tracheophyta</taxon>
        <taxon>Spermatophyta</taxon>
        <taxon>Magnoliopsida</taxon>
        <taxon>eudicotyledons</taxon>
        <taxon>Gunneridae</taxon>
        <taxon>Pentapetalae</taxon>
        <taxon>rosids</taxon>
        <taxon>fabids</taxon>
        <taxon>Fabales</taxon>
        <taxon>Fabaceae</taxon>
        <taxon>Papilionoideae</taxon>
        <taxon>50 kb inversion clade</taxon>
        <taxon>NPAAA clade</taxon>
        <taxon>indigoferoid/millettioid clade</taxon>
        <taxon>Phaseoleae</taxon>
        <taxon>Vigna</taxon>
    </lineage>
</organism>
<comment type="subcellular location">
    <subcellularLocation>
        <location evidence="1">Membrane</location>
    </subcellularLocation>
</comment>
<gene>
    <name evidence="4" type="ORF">DEO72_LG9g152</name>
</gene>
<keyword evidence="3" id="KW-1133">Transmembrane helix</keyword>
<dbReference type="AlphaFoldDB" id="A0A4D6MWY6"/>
<evidence type="ECO:0000256" key="2">
    <source>
        <dbReference type="ARBA" id="ARBA00023136"/>
    </source>
</evidence>
<dbReference type="PANTHER" id="PTHR31234:SF2">
    <property type="entry name" value="OS05G0199100 PROTEIN"/>
    <property type="match status" value="1"/>
</dbReference>
<dbReference type="InterPro" id="IPR044839">
    <property type="entry name" value="NDR1-like"/>
</dbReference>
<accession>A0A4D6MWY6</accession>
<dbReference type="GO" id="GO:0005886">
    <property type="term" value="C:plasma membrane"/>
    <property type="evidence" value="ECO:0007669"/>
    <property type="project" value="TreeGrafter"/>
</dbReference>
<evidence type="ECO:0008006" key="6">
    <source>
        <dbReference type="Google" id="ProtNLM"/>
    </source>
</evidence>
<evidence type="ECO:0000256" key="3">
    <source>
        <dbReference type="SAM" id="Phobius"/>
    </source>
</evidence>
<dbReference type="GO" id="GO:0098542">
    <property type="term" value="P:defense response to other organism"/>
    <property type="evidence" value="ECO:0007669"/>
    <property type="project" value="InterPro"/>
</dbReference>
<keyword evidence="3" id="KW-0812">Transmembrane</keyword>
<protein>
    <recommendedName>
        <fullName evidence="6">Late embryogenesis abundant protein</fullName>
    </recommendedName>
</protein>
<evidence type="ECO:0000313" key="5">
    <source>
        <dbReference type="Proteomes" id="UP000501690"/>
    </source>
</evidence>
<dbReference type="Proteomes" id="UP000501690">
    <property type="component" value="Linkage Group LG9"/>
</dbReference>
<keyword evidence="5" id="KW-1185">Reference proteome</keyword>
<name>A0A4D6MWY6_VIGUN</name>
<dbReference type="PANTHER" id="PTHR31234">
    <property type="entry name" value="LATE EMBRYOGENESIS ABUNDANT (LEA) HYDROXYPROLINE-RICH GLYCOPROTEIN FAMILY"/>
    <property type="match status" value="1"/>
</dbReference>
<evidence type="ECO:0000313" key="4">
    <source>
        <dbReference type="EMBL" id="QCE05152.1"/>
    </source>
</evidence>
<sequence length="212" mass="23506">MPMNTQDRQNYVMLLHIAAAVVVICLFGMTVMLMCVVFTPRIPSFEVTSLTVTPTATATATTAAPLNATARQKQTVTFHFQGLMENPNAVLAVWYKNPNLLMWFEHSSVASVPLEAPHLAKGVPANIPFQVEFTVDNKKVLRELAAKRRVFGSVKFGITFHAWIKFKFGGINSKPRFLSFNCQALQVGFSPVYNINNESNIGMLVAPIQCEL</sequence>
<feature type="transmembrane region" description="Helical" evidence="3">
    <location>
        <begin position="12"/>
        <end position="39"/>
    </location>
</feature>
<keyword evidence="2 3" id="KW-0472">Membrane</keyword>
<dbReference type="EMBL" id="CP039353">
    <property type="protein sequence ID" value="QCE05152.1"/>
    <property type="molecule type" value="Genomic_DNA"/>
</dbReference>